<evidence type="ECO:0000259" key="5">
    <source>
        <dbReference type="PROSITE" id="PS51914"/>
    </source>
</evidence>
<feature type="region of interest" description="Disordered" evidence="3">
    <location>
        <begin position="65"/>
        <end position="90"/>
    </location>
</feature>
<evidence type="ECO:0000256" key="3">
    <source>
        <dbReference type="SAM" id="MobiDB-lite"/>
    </source>
</evidence>
<accession>A0A7S3PJ60</accession>
<evidence type="ECO:0000256" key="2">
    <source>
        <dbReference type="ARBA" id="ARBA00023157"/>
    </source>
</evidence>
<dbReference type="InterPro" id="IPR009011">
    <property type="entry name" value="Man6P_isomerase_rcpt-bd_dom_sf"/>
</dbReference>
<reference evidence="6" key="1">
    <citation type="submission" date="2021-01" db="EMBL/GenBank/DDBJ databases">
        <authorList>
            <person name="Corre E."/>
            <person name="Pelletier E."/>
            <person name="Niang G."/>
            <person name="Scheremetjew M."/>
            <person name="Finn R."/>
            <person name="Kale V."/>
            <person name="Holt S."/>
            <person name="Cochrane G."/>
            <person name="Meng A."/>
            <person name="Brown T."/>
            <person name="Cohen L."/>
        </authorList>
    </citation>
    <scope>NUCLEOTIDE SEQUENCE</scope>
    <source>
        <strain evidence="6">GSBS06</strain>
    </source>
</reference>
<dbReference type="PROSITE" id="PS51914">
    <property type="entry name" value="MRH"/>
    <property type="match status" value="1"/>
</dbReference>
<dbReference type="EMBL" id="HBIN01014718">
    <property type="protein sequence ID" value="CAE0441023.1"/>
    <property type="molecule type" value="Transcribed_RNA"/>
</dbReference>
<organism evidence="6">
    <name type="scientific">Aplanochytrium stocchinoi</name>
    <dbReference type="NCBI Taxonomy" id="215587"/>
    <lineage>
        <taxon>Eukaryota</taxon>
        <taxon>Sar</taxon>
        <taxon>Stramenopiles</taxon>
        <taxon>Bigyra</taxon>
        <taxon>Labyrinthulomycetes</taxon>
        <taxon>Thraustochytrida</taxon>
        <taxon>Thraustochytriidae</taxon>
        <taxon>Aplanochytrium</taxon>
    </lineage>
</organism>
<feature type="chain" id="PRO_5030673286" description="MRH domain-containing protein" evidence="4">
    <location>
        <begin position="28"/>
        <end position="309"/>
    </location>
</feature>
<evidence type="ECO:0000256" key="4">
    <source>
        <dbReference type="SAM" id="SignalP"/>
    </source>
</evidence>
<keyword evidence="2" id="KW-1015">Disulfide bond</keyword>
<feature type="signal peptide" evidence="4">
    <location>
        <begin position="1"/>
        <end position="27"/>
    </location>
</feature>
<dbReference type="PANTHER" id="PTHR12630">
    <property type="entry name" value="N-LINKED OLIGOSACCHARIDE PROCESSING"/>
    <property type="match status" value="1"/>
</dbReference>
<gene>
    <name evidence="6" type="ORF">ASTO00021_LOCUS11154</name>
</gene>
<dbReference type="PANTHER" id="PTHR12630:SF1">
    <property type="entry name" value="GLUCOSIDASE 2 SUBUNIT BETA"/>
    <property type="match status" value="1"/>
</dbReference>
<dbReference type="InterPro" id="IPR044865">
    <property type="entry name" value="MRH_dom"/>
</dbReference>
<dbReference type="SUPFAM" id="SSF50911">
    <property type="entry name" value="Mannose 6-phosphate receptor domain"/>
    <property type="match status" value="1"/>
</dbReference>
<evidence type="ECO:0000313" key="6">
    <source>
        <dbReference type="EMBL" id="CAE0441023.1"/>
    </source>
</evidence>
<sequence length="309" mass="36110">MMWRFNRCRRLNLVLGFLLNYLQLSYRVHNFALGVEDEHKIDFLPAKVLDGPAYSYSQTHESEYSYEEEYRESDENEKVTPSQSSKGAAGLETMPSSVVYPKELSLLNGLCFLQRTDSHSFEFCPFQNITQVENDKWLVESSKKRMIGIWTDWVNTSTMLYSNGDRCVGNVSRRALVHFECPAQYGKMSRASKKSVLESVEEVRICFYVLRFRSPFACNLNFHGTTFPPTAHVENILTGPEFLSGEEGEEMQNSGQQLGDKEYIRRLEWEVVRLNQELEMMHQNSSYIYQKFLFYWSLIKTSVFYRLPN</sequence>
<dbReference type="AlphaFoldDB" id="A0A7S3PJ60"/>
<dbReference type="InterPro" id="IPR039794">
    <property type="entry name" value="Gtb1-like"/>
</dbReference>
<dbReference type="Gene3D" id="2.70.130.10">
    <property type="entry name" value="Mannose-6-phosphate receptor binding domain"/>
    <property type="match status" value="1"/>
</dbReference>
<evidence type="ECO:0000256" key="1">
    <source>
        <dbReference type="ARBA" id="ARBA00022729"/>
    </source>
</evidence>
<proteinExistence type="predicted"/>
<protein>
    <recommendedName>
        <fullName evidence="5">MRH domain-containing protein</fullName>
    </recommendedName>
</protein>
<dbReference type="GO" id="GO:0006491">
    <property type="term" value="P:N-glycan processing"/>
    <property type="evidence" value="ECO:0007669"/>
    <property type="project" value="TreeGrafter"/>
</dbReference>
<dbReference type="GO" id="GO:0017177">
    <property type="term" value="C:glucosidase II complex"/>
    <property type="evidence" value="ECO:0007669"/>
    <property type="project" value="TreeGrafter"/>
</dbReference>
<keyword evidence="1 4" id="KW-0732">Signal</keyword>
<name>A0A7S3PJ60_9STRA</name>
<feature type="domain" description="MRH" evidence="5">
    <location>
        <begin position="94"/>
        <end position="220"/>
    </location>
</feature>
<feature type="compositionally biased region" description="Acidic residues" evidence="3">
    <location>
        <begin position="65"/>
        <end position="75"/>
    </location>
</feature>